<feature type="transmembrane region" description="Helical" evidence="2">
    <location>
        <begin position="79"/>
        <end position="102"/>
    </location>
</feature>
<evidence type="ECO:0000256" key="1">
    <source>
        <dbReference type="SAM" id="MobiDB-lite"/>
    </source>
</evidence>
<proteinExistence type="predicted"/>
<dbReference type="Proteomes" id="UP000002729">
    <property type="component" value="Unassembled WGS sequence"/>
</dbReference>
<dbReference type="EMBL" id="GL833158">
    <property type="protein sequence ID" value="EGB03909.1"/>
    <property type="molecule type" value="Genomic_DNA"/>
</dbReference>
<gene>
    <name evidence="4" type="ORF">AURANDRAFT_67586</name>
</gene>
<keyword evidence="2" id="KW-0812">Transmembrane</keyword>
<dbReference type="RefSeq" id="XP_009041334.1">
    <property type="nucleotide sequence ID" value="XM_009043086.1"/>
</dbReference>
<dbReference type="PROSITE" id="PS50191">
    <property type="entry name" value="CRAL_TRIO"/>
    <property type="match status" value="1"/>
</dbReference>
<dbReference type="InterPro" id="IPR036865">
    <property type="entry name" value="CRAL-TRIO_dom_sf"/>
</dbReference>
<feature type="region of interest" description="Disordered" evidence="1">
    <location>
        <begin position="116"/>
        <end position="156"/>
    </location>
</feature>
<keyword evidence="2" id="KW-0472">Membrane</keyword>
<dbReference type="CDD" id="cd00170">
    <property type="entry name" value="SEC14"/>
    <property type="match status" value="1"/>
</dbReference>
<dbReference type="Gene3D" id="3.40.525.10">
    <property type="entry name" value="CRAL-TRIO lipid binding domain"/>
    <property type="match status" value="1"/>
</dbReference>
<evidence type="ECO:0000313" key="5">
    <source>
        <dbReference type="Proteomes" id="UP000002729"/>
    </source>
</evidence>
<dbReference type="PANTHER" id="PTHR45657">
    <property type="entry name" value="CRAL-TRIO DOMAIN-CONTAINING PROTEIN YKL091C-RELATED"/>
    <property type="match status" value="1"/>
</dbReference>
<feature type="compositionally biased region" description="Basic residues" evidence="1">
    <location>
        <begin position="1"/>
        <end position="10"/>
    </location>
</feature>
<dbReference type="InterPro" id="IPR001251">
    <property type="entry name" value="CRAL-TRIO_dom"/>
</dbReference>
<reference evidence="4 5" key="1">
    <citation type="journal article" date="2011" name="Proc. Natl. Acad. Sci. U.S.A.">
        <title>Niche of harmful alga Aureococcus anophagefferens revealed through ecogenomics.</title>
        <authorList>
            <person name="Gobler C.J."/>
            <person name="Berry D.L."/>
            <person name="Dyhrman S.T."/>
            <person name="Wilhelm S.W."/>
            <person name="Salamov A."/>
            <person name="Lobanov A.V."/>
            <person name="Zhang Y."/>
            <person name="Collier J.L."/>
            <person name="Wurch L.L."/>
            <person name="Kustka A.B."/>
            <person name="Dill B.D."/>
            <person name="Shah M."/>
            <person name="VerBerkmoes N.C."/>
            <person name="Kuo A."/>
            <person name="Terry A."/>
            <person name="Pangilinan J."/>
            <person name="Lindquist E.A."/>
            <person name="Lucas S."/>
            <person name="Paulsen I.T."/>
            <person name="Hattenrath-Lehmann T.K."/>
            <person name="Talmage S.C."/>
            <person name="Walker E.A."/>
            <person name="Koch F."/>
            <person name="Burson A.M."/>
            <person name="Marcoval M.A."/>
            <person name="Tang Y.Z."/>
            <person name="Lecleir G.R."/>
            <person name="Coyne K.J."/>
            <person name="Berg G.M."/>
            <person name="Bertrand E.M."/>
            <person name="Saito M.A."/>
            <person name="Gladyshev V.N."/>
            <person name="Grigoriev I.V."/>
        </authorList>
    </citation>
    <scope>NUCLEOTIDE SEQUENCE [LARGE SCALE GENOMIC DNA]</scope>
    <source>
        <strain evidence="5">CCMP 1984</strain>
    </source>
</reference>
<dbReference type="PANTHER" id="PTHR45657:SF1">
    <property type="entry name" value="CRAL-TRIO DOMAIN-CONTAINING PROTEIN YKL091C-RELATED"/>
    <property type="match status" value="1"/>
</dbReference>
<dbReference type="OrthoDB" id="1434354at2759"/>
<feature type="region of interest" description="Disordered" evidence="1">
    <location>
        <begin position="1"/>
        <end position="70"/>
    </location>
</feature>
<evidence type="ECO:0000256" key="2">
    <source>
        <dbReference type="SAM" id="Phobius"/>
    </source>
</evidence>
<dbReference type="SMART" id="SM00516">
    <property type="entry name" value="SEC14"/>
    <property type="match status" value="1"/>
</dbReference>
<dbReference type="AlphaFoldDB" id="F0YLR3"/>
<keyword evidence="2" id="KW-1133">Transmembrane helix</keyword>
<dbReference type="KEGG" id="aaf:AURANDRAFT_67586"/>
<protein>
    <recommendedName>
        <fullName evidence="3">CRAL-TRIO domain-containing protein</fullName>
    </recommendedName>
</protein>
<keyword evidence="5" id="KW-1185">Reference proteome</keyword>
<feature type="compositionally biased region" description="Pro residues" evidence="1">
    <location>
        <begin position="124"/>
        <end position="150"/>
    </location>
</feature>
<dbReference type="Pfam" id="PF00650">
    <property type="entry name" value="CRAL_TRIO"/>
    <property type="match status" value="1"/>
</dbReference>
<accession>F0YLR3</accession>
<dbReference type="InterPro" id="IPR051026">
    <property type="entry name" value="PI/PC_transfer"/>
</dbReference>
<dbReference type="InParanoid" id="F0YLR3"/>
<dbReference type="GeneID" id="20226322"/>
<dbReference type="eggNOG" id="KOG1471">
    <property type="taxonomic scope" value="Eukaryota"/>
</dbReference>
<organism evidence="5">
    <name type="scientific">Aureococcus anophagefferens</name>
    <name type="common">Harmful bloom alga</name>
    <dbReference type="NCBI Taxonomy" id="44056"/>
    <lineage>
        <taxon>Eukaryota</taxon>
        <taxon>Sar</taxon>
        <taxon>Stramenopiles</taxon>
        <taxon>Ochrophyta</taxon>
        <taxon>Pelagophyceae</taxon>
        <taxon>Pelagomonadales</taxon>
        <taxon>Pelagomonadaceae</taxon>
        <taxon>Aureococcus</taxon>
    </lineage>
</organism>
<name>F0YLR3_AURAN</name>
<feature type="domain" description="CRAL-TRIO" evidence="3">
    <location>
        <begin position="296"/>
        <end position="477"/>
    </location>
</feature>
<dbReference type="SUPFAM" id="SSF52087">
    <property type="entry name" value="CRAL/TRIO domain"/>
    <property type="match status" value="1"/>
</dbReference>
<evidence type="ECO:0000259" key="3">
    <source>
        <dbReference type="PROSITE" id="PS50191"/>
    </source>
</evidence>
<sequence>MVLRGLRKTAAKATGVHHAFSRKKKAPARLLTNGEPGEQHEAPAPAPARAEAAPPAPPPQHYLTKVAPPPPPVHETRGLAWLLASVLARLLAAILAVPAWLYRAVARKRIPAAAAPARAEADAPPAPAKPPPAPPDASPKPSPPPSPPDASPKHHTLRESLAEEFPKTAALCGGKSERELPLPDAYAGVPAAIRAKVEALEAMLAGDFPTYGAAAMREPLMLARFVLARPTLEEAADMWRKTHAWRALHVPRALEECGAFGDPAHGPCDGAPARGRWTWRRHADPASPGAPGRTLRGSMANTYGTATLLRRGGETVVASDGDPVAVSQMGRMDLAGIVREHALDVLQMYQVSFLEDCLQEARARSAREGRLVRCHTLIDLDGLSVLVAARCIRKILPPIAKVAQQYYPEVNSSNTAINAPMGVESLWRIVQLFIDENMRQKVRIVGRSYRGALVDHAKIADLAKLARRHGGDVPDAELLPACPPIPQGFRELVDADPTPPFLQDIIS</sequence>
<evidence type="ECO:0000313" key="4">
    <source>
        <dbReference type="EMBL" id="EGB03909.1"/>
    </source>
</evidence>